<keyword evidence="4" id="KW-1185">Reference proteome</keyword>
<accession>A0ABD0VJL6</accession>
<feature type="domain" description="RNase H type-1" evidence="1">
    <location>
        <begin position="487"/>
        <end position="609"/>
    </location>
</feature>
<feature type="domain" description="Reverse transcriptase zinc-binding" evidence="2">
    <location>
        <begin position="320"/>
        <end position="377"/>
    </location>
</feature>
<evidence type="ECO:0000313" key="4">
    <source>
        <dbReference type="Proteomes" id="UP001552299"/>
    </source>
</evidence>
<dbReference type="EMBL" id="JANQDX010000004">
    <property type="protein sequence ID" value="KAL0925329.1"/>
    <property type="molecule type" value="Genomic_DNA"/>
</dbReference>
<dbReference type="PANTHER" id="PTHR47723:SF19">
    <property type="entry name" value="POLYNUCLEOTIDYL TRANSFERASE, RIBONUCLEASE H-LIKE SUPERFAMILY PROTEIN"/>
    <property type="match status" value="1"/>
</dbReference>
<proteinExistence type="predicted"/>
<dbReference type="InterPro" id="IPR002156">
    <property type="entry name" value="RNaseH_domain"/>
</dbReference>
<dbReference type="SUPFAM" id="SSF53098">
    <property type="entry name" value="Ribonuclease H-like"/>
    <property type="match status" value="1"/>
</dbReference>
<dbReference type="Gene3D" id="3.30.420.10">
    <property type="entry name" value="Ribonuclease H-like superfamily/Ribonuclease H"/>
    <property type="match status" value="1"/>
</dbReference>
<protein>
    <recommendedName>
        <fullName evidence="5">RNase H type-1 domain-containing protein</fullName>
    </recommendedName>
</protein>
<dbReference type="Proteomes" id="UP001552299">
    <property type="component" value="Unassembled WGS sequence"/>
</dbReference>
<dbReference type="InterPro" id="IPR036397">
    <property type="entry name" value="RNaseH_sf"/>
</dbReference>
<comment type="caution">
    <text evidence="3">The sequence shown here is derived from an EMBL/GenBank/DDBJ whole genome shotgun (WGS) entry which is preliminary data.</text>
</comment>
<dbReference type="InterPro" id="IPR044730">
    <property type="entry name" value="RNase_H-like_dom_plant"/>
</dbReference>
<dbReference type="CDD" id="cd06222">
    <property type="entry name" value="RNase_H_like"/>
    <property type="match status" value="1"/>
</dbReference>
<dbReference type="Pfam" id="PF13966">
    <property type="entry name" value="zf-RVT"/>
    <property type="match status" value="1"/>
</dbReference>
<dbReference type="Pfam" id="PF13456">
    <property type="entry name" value="RVT_3"/>
    <property type="match status" value="1"/>
</dbReference>
<name>A0ABD0VJL6_DENTH</name>
<evidence type="ECO:0000259" key="2">
    <source>
        <dbReference type="Pfam" id="PF13966"/>
    </source>
</evidence>
<evidence type="ECO:0000313" key="3">
    <source>
        <dbReference type="EMBL" id="KAL0925329.1"/>
    </source>
</evidence>
<dbReference type="InterPro" id="IPR026960">
    <property type="entry name" value="RVT-Znf"/>
</dbReference>
<dbReference type="InterPro" id="IPR012337">
    <property type="entry name" value="RNaseH-like_sf"/>
</dbReference>
<sequence length="643" mass="74317">MGTCCGTVRLALSCSSVVMPNSIRARRNGKQINQIKGDVEGLVFEQDQVEKVFLDYFSMKWRNRNSVISDWPINHQEICETDRNMLNEEFKQEEMLEAIKSIGDNTSPGLDDIIGSFIKFYWNIIKVDLWRAVSEFFTQVRRPLISDFRSIIDHALAKLNAWGSRSLSFTGKRFPLEQRQRKGLHYIAWDELCKPKVLGGMGIHSAIAKTGPLRSRITWRFIHNPNSLCNRIIISKYGDDVWKGKFRRDGSWNKQVLPKLFNQDLMNIITSIKRFPEEIEDQIELINHHMGKSITALAYEAQTEIFSNGCDTQSSDILNSFRKFKLMRKVEIFLWRLCKNGIPTNSFLHNRGLIQSGLCPCDCKELENPDHVAVHCLQLLKIINRINSWGFPVPIFDSFSKCLHELKRLSSDNLNLVKLYCIAVYYSWKRRNQIKLGVESSSINFLASSVLVVISNSFINLRNWDANLLRESALTWRPPPLDWIKINVDATLQRSYNAGIGAIIRDHKGRFLYAFGKNFKHWDISRLELQAVLTIREHLQRWMILQKGVIIEGDNKNVIKWIQDSLLINKGHQDVLGNKEIMFFNDFNKVIFNWIPRCCNKVADCCATLALDSSFVFDSFLDNQIPSSLACLVKKECDYFSLL</sequence>
<evidence type="ECO:0008006" key="5">
    <source>
        <dbReference type="Google" id="ProtNLM"/>
    </source>
</evidence>
<dbReference type="InterPro" id="IPR053151">
    <property type="entry name" value="RNase_H-like"/>
</dbReference>
<dbReference type="PANTHER" id="PTHR47723">
    <property type="entry name" value="OS05G0353850 PROTEIN"/>
    <property type="match status" value="1"/>
</dbReference>
<evidence type="ECO:0000259" key="1">
    <source>
        <dbReference type="Pfam" id="PF13456"/>
    </source>
</evidence>
<reference evidence="3 4" key="1">
    <citation type="journal article" date="2024" name="Plant Biotechnol. J.">
        <title>Dendrobium thyrsiflorum genome and its molecular insights into genes involved in important horticultural traits.</title>
        <authorList>
            <person name="Chen B."/>
            <person name="Wang J.Y."/>
            <person name="Zheng P.J."/>
            <person name="Li K.L."/>
            <person name="Liang Y.M."/>
            <person name="Chen X.F."/>
            <person name="Zhang C."/>
            <person name="Zhao X."/>
            <person name="He X."/>
            <person name="Zhang G.Q."/>
            <person name="Liu Z.J."/>
            <person name="Xu Q."/>
        </authorList>
    </citation>
    <scope>NUCLEOTIDE SEQUENCE [LARGE SCALE GENOMIC DNA]</scope>
    <source>
        <strain evidence="3">GZMU011</strain>
    </source>
</reference>
<organism evidence="3 4">
    <name type="scientific">Dendrobium thyrsiflorum</name>
    <name type="common">Pinecone-like raceme dendrobium</name>
    <name type="synonym">Orchid</name>
    <dbReference type="NCBI Taxonomy" id="117978"/>
    <lineage>
        <taxon>Eukaryota</taxon>
        <taxon>Viridiplantae</taxon>
        <taxon>Streptophyta</taxon>
        <taxon>Embryophyta</taxon>
        <taxon>Tracheophyta</taxon>
        <taxon>Spermatophyta</taxon>
        <taxon>Magnoliopsida</taxon>
        <taxon>Liliopsida</taxon>
        <taxon>Asparagales</taxon>
        <taxon>Orchidaceae</taxon>
        <taxon>Epidendroideae</taxon>
        <taxon>Malaxideae</taxon>
        <taxon>Dendrobiinae</taxon>
        <taxon>Dendrobium</taxon>
    </lineage>
</organism>
<gene>
    <name evidence="3" type="ORF">M5K25_003650</name>
</gene>
<dbReference type="AlphaFoldDB" id="A0ABD0VJL6"/>